<evidence type="ECO:0000313" key="2">
    <source>
        <dbReference type="EMBL" id="KAL1564083.1"/>
    </source>
</evidence>
<dbReference type="Proteomes" id="UP001567538">
    <property type="component" value="Unassembled WGS sequence"/>
</dbReference>
<comment type="caution">
    <text evidence="2">The sequence shown here is derived from an EMBL/GenBank/DDBJ whole genome shotgun (WGS) entry which is preliminary data.</text>
</comment>
<reference evidence="2 3" key="1">
    <citation type="submission" date="2024-06" db="EMBL/GenBank/DDBJ databases">
        <title>A chromosome level genome sequence of Diviner's sage (Salvia divinorum).</title>
        <authorList>
            <person name="Ford S.A."/>
            <person name="Ro D.-K."/>
            <person name="Ness R.W."/>
            <person name="Phillips M.A."/>
        </authorList>
    </citation>
    <scope>NUCLEOTIDE SEQUENCE [LARGE SCALE GENOMIC DNA]</scope>
    <source>
        <strain evidence="2">SAF-2024a</strain>
        <tissue evidence="2">Leaf</tissue>
    </source>
</reference>
<dbReference type="InterPro" id="IPR045249">
    <property type="entry name" value="HARBI1-like"/>
</dbReference>
<dbReference type="AlphaFoldDB" id="A0ABD1I9B3"/>
<dbReference type="PANTHER" id="PTHR22930:SF293">
    <property type="entry name" value="PROTEIN ALP1-LIKE"/>
    <property type="match status" value="1"/>
</dbReference>
<name>A0ABD1I9B3_SALDI</name>
<proteinExistence type="predicted"/>
<sequence length="185" mass="21437">MPEQVRHINRLVRVTDKSCIDNLRMDRNCFGRLYRLLRDVSGLIDQKFVTVEEQVAMFLGILSHHKKTRPEEIREDCNNQRWKWFEGCLGALDGTYINVRVRIGDAQRFIYVLPGWEGSAADSRILRDALSGPYGLKVPKGNYYLCDNGYANSEGFITPYKEPSTTWNKKRDDLAASMWATRHAY</sequence>
<dbReference type="InterPro" id="IPR058353">
    <property type="entry name" value="DUF8040"/>
</dbReference>
<evidence type="ECO:0000259" key="1">
    <source>
        <dbReference type="Pfam" id="PF26138"/>
    </source>
</evidence>
<organism evidence="2 3">
    <name type="scientific">Salvia divinorum</name>
    <name type="common">Maria pastora</name>
    <name type="synonym">Diviner's sage</name>
    <dbReference type="NCBI Taxonomy" id="28513"/>
    <lineage>
        <taxon>Eukaryota</taxon>
        <taxon>Viridiplantae</taxon>
        <taxon>Streptophyta</taxon>
        <taxon>Embryophyta</taxon>
        <taxon>Tracheophyta</taxon>
        <taxon>Spermatophyta</taxon>
        <taxon>Magnoliopsida</taxon>
        <taxon>eudicotyledons</taxon>
        <taxon>Gunneridae</taxon>
        <taxon>Pentapetalae</taxon>
        <taxon>asterids</taxon>
        <taxon>lamiids</taxon>
        <taxon>Lamiales</taxon>
        <taxon>Lamiaceae</taxon>
        <taxon>Nepetoideae</taxon>
        <taxon>Mentheae</taxon>
        <taxon>Salviinae</taxon>
        <taxon>Salvia</taxon>
        <taxon>Salvia subgen. Calosphace</taxon>
    </lineage>
</organism>
<keyword evidence="3" id="KW-1185">Reference proteome</keyword>
<gene>
    <name evidence="2" type="ORF">AAHA92_06486</name>
</gene>
<dbReference type="PANTHER" id="PTHR22930">
    <property type="match status" value="1"/>
</dbReference>
<dbReference type="Pfam" id="PF26138">
    <property type="entry name" value="DUF8040"/>
    <property type="match status" value="1"/>
</dbReference>
<protein>
    <submittedName>
        <fullName evidence="2">Protein ANTAGONIST OF LIKE HETEROCHROMATIN PROTEIN 1-like</fullName>
    </submittedName>
</protein>
<dbReference type="EMBL" id="JBEAFC010000003">
    <property type="protein sequence ID" value="KAL1564083.1"/>
    <property type="molecule type" value="Genomic_DNA"/>
</dbReference>
<feature type="domain" description="DUF8040" evidence="1">
    <location>
        <begin position="7"/>
        <end position="69"/>
    </location>
</feature>
<evidence type="ECO:0000313" key="3">
    <source>
        <dbReference type="Proteomes" id="UP001567538"/>
    </source>
</evidence>
<accession>A0ABD1I9B3</accession>